<comment type="catalytic activity">
    <reaction evidence="9">
        <text>RNA(n) + a ribonucleoside 5'-triphosphate = RNA(n+1) + diphosphate</text>
        <dbReference type="Rhea" id="RHEA:21248"/>
        <dbReference type="Rhea" id="RHEA-COMP:14527"/>
        <dbReference type="Rhea" id="RHEA-COMP:17342"/>
        <dbReference type="ChEBI" id="CHEBI:33019"/>
        <dbReference type="ChEBI" id="CHEBI:61557"/>
        <dbReference type="ChEBI" id="CHEBI:140395"/>
        <dbReference type="EC" id="2.7.7.6"/>
    </reaction>
</comment>
<geneLocation type="chloroplast" evidence="12"/>
<dbReference type="FunFam" id="2.170.120.12:FF:000001">
    <property type="entry name" value="DNA-directed RNA polymerase subunit alpha"/>
    <property type="match status" value="1"/>
</dbReference>
<dbReference type="InterPro" id="IPR011263">
    <property type="entry name" value="DNA-dir_RNA_pol_RpoA/D/Rpb3"/>
</dbReference>
<dbReference type="Gene3D" id="3.30.1360.10">
    <property type="entry name" value="RNA polymerase, RBP11-like subunit"/>
    <property type="match status" value="1"/>
</dbReference>
<evidence type="ECO:0000256" key="4">
    <source>
        <dbReference type="ARBA" id="ARBA00022478"/>
    </source>
</evidence>
<comment type="function">
    <text evidence="1">DNA-dependent RNA polymerase catalyzes the transcription of DNA into RNA using the four ribonucleoside triphosphates as substrates.</text>
</comment>
<dbReference type="RefSeq" id="YP_003795543.1">
    <property type="nucleotide sequence ID" value="NC_014346.1"/>
</dbReference>
<dbReference type="GO" id="GO:0006351">
    <property type="term" value="P:DNA-templated transcription"/>
    <property type="evidence" value="ECO:0007669"/>
    <property type="project" value="InterPro"/>
</dbReference>
<gene>
    <name evidence="12" type="primary">rpoA</name>
</gene>
<dbReference type="CDD" id="cd06928">
    <property type="entry name" value="RNAP_alpha_NTD"/>
    <property type="match status" value="1"/>
</dbReference>
<dbReference type="GeneID" id="9481911"/>
<proteinExistence type="inferred from homology"/>
<organism evidence="12">
    <name type="scientific">Floydiella terrestris</name>
    <name type="common">Green alga</name>
    <name type="synonym">Planophila terrestris</name>
    <dbReference type="NCBI Taxonomy" id="51328"/>
    <lineage>
        <taxon>Eukaryota</taxon>
        <taxon>Viridiplantae</taxon>
        <taxon>Chlorophyta</taxon>
        <taxon>core chlorophytes</taxon>
        <taxon>Chlorophyceae</taxon>
        <taxon>OCC clade</taxon>
        <taxon>Chaetopeltidales</taxon>
        <taxon>Chaetopeltidaceae</taxon>
        <taxon>Floydiella</taxon>
    </lineage>
</organism>
<dbReference type="EC" id="2.7.7.6" evidence="3"/>
<evidence type="ECO:0000313" key="12">
    <source>
        <dbReference type="EMBL" id="ACZ58498.1"/>
    </source>
</evidence>
<evidence type="ECO:0000256" key="9">
    <source>
        <dbReference type="ARBA" id="ARBA00048552"/>
    </source>
</evidence>
<dbReference type="GO" id="GO:0003899">
    <property type="term" value="F:DNA-directed RNA polymerase activity"/>
    <property type="evidence" value="ECO:0007669"/>
    <property type="project" value="UniProtKB-EC"/>
</dbReference>
<dbReference type="GO" id="GO:0000428">
    <property type="term" value="C:DNA-directed RNA polymerase complex"/>
    <property type="evidence" value="ECO:0007669"/>
    <property type="project" value="UniProtKB-KW"/>
</dbReference>
<keyword evidence="5" id="KW-0808">Transferase</keyword>
<dbReference type="SMART" id="SM00662">
    <property type="entry name" value="RPOLD"/>
    <property type="match status" value="1"/>
</dbReference>
<dbReference type="AlphaFoldDB" id="E2DSP5"/>
<keyword evidence="7" id="KW-0804">Transcription</keyword>
<keyword evidence="12" id="KW-0934">Plastid</keyword>
<dbReference type="Pfam" id="PF01193">
    <property type="entry name" value="RNA_pol_L"/>
    <property type="match status" value="1"/>
</dbReference>
<dbReference type="Gene3D" id="2.170.120.12">
    <property type="entry name" value="DNA-directed RNA polymerase, insert domain"/>
    <property type="match status" value="1"/>
</dbReference>
<evidence type="ECO:0000259" key="11">
    <source>
        <dbReference type="SMART" id="SM00662"/>
    </source>
</evidence>
<protein>
    <recommendedName>
        <fullName evidence="3">DNA-directed RNA polymerase</fullName>
        <ecNumber evidence="3">2.7.7.6</ecNumber>
    </recommendedName>
    <alternativeName>
        <fullName evidence="8">Plastid-encoded RNA polymerase subunit alpha</fullName>
    </alternativeName>
</protein>
<dbReference type="GO" id="GO:0005737">
    <property type="term" value="C:cytoplasm"/>
    <property type="evidence" value="ECO:0007669"/>
    <property type="project" value="UniProtKB-ARBA"/>
</dbReference>
<dbReference type="InterPro" id="IPR036603">
    <property type="entry name" value="RBP11-like"/>
</dbReference>
<dbReference type="SUPFAM" id="SSF56553">
    <property type="entry name" value="Insert subdomain of RNA polymerase alpha subunit"/>
    <property type="match status" value="1"/>
</dbReference>
<evidence type="ECO:0000256" key="7">
    <source>
        <dbReference type="ARBA" id="ARBA00023163"/>
    </source>
</evidence>
<keyword evidence="10" id="KW-0175">Coiled coil</keyword>
<dbReference type="SUPFAM" id="SSF55257">
    <property type="entry name" value="RBP11-like subunits of RNA polymerase"/>
    <property type="match status" value="1"/>
</dbReference>
<reference evidence="12" key="2">
    <citation type="journal article" date="2010" name="Genome Biol. Evol.">
        <title>The exceptionally large chloroplast genome of the green alga Floydiella terrestris illuminates the evolutionary history of the Chlorophyceae.</title>
        <authorList>
            <person name="Brouard J.S."/>
            <person name="Otis C."/>
            <person name="Lemieux C."/>
            <person name="Turmel M."/>
        </authorList>
    </citation>
    <scope>NUCLEOTIDE SEQUENCE</scope>
</reference>
<evidence type="ECO:0000256" key="3">
    <source>
        <dbReference type="ARBA" id="ARBA00012418"/>
    </source>
</evidence>
<evidence type="ECO:0000256" key="2">
    <source>
        <dbReference type="ARBA" id="ARBA00007123"/>
    </source>
</evidence>
<dbReference type="GO" id="GO:0046983">
    <property type="term" value="F:protein dimerization activity"/>
    <property type="evidence" value="ECO:0007669"/>
    <property type="project" value="InterPro"/>
</dbReference>
<reference evidence="12" key="1">
    <citation type="journal article" date="2008" name="J. Phycol.">
        <title>Deep division in the Chlorophyceae (Chlorophyta) revealed by chloroplast phylogenomic analyseS.</title>
        <authorList>
            <person name="Turmel M."/>
            <person name="Brouard J.-S."/>
            <person name="Gagnon C."/>
            <person name="Otis C."/>
            <person name="Lemieux C."/>
        </authorList>
    </citation>
    <scope>NUCLEOTIDE SEQUENCE</scope>
</reference>
<accession>E2DSP5</accession>
<keyword evidence="12" id="KW-0150">Chloroplast</keyword>
<dbReference type="InterPro" id="IPR011262">
    <property type="entry name" value="DNA-dir_RNA_pol_insert"/>
</dbReference>
<evidence type="ECO:0000256" key="5">
    <source>
        <dbReference type="ARBA" id="ARBA00022679"/>
    </source>
</evidence>
<keyword evidence="4" id="KW-0240">DNA-directed RNA polymerase</keyword>
<evidence type="ECO:0000256" key="6">
    <source>
        <dbReference type="ARBA" id="ARBA00022695"/>
    </source>
</evidence>
<evidence type="ECO:0000256" key="10">
    <source>
        <dbReference type="SAM" id="Coils"/>
    </source>
</evidence>
<feature type="coiled-coil region" evidence="10">
    <location>
        <begin position="203"/>
        <end position="237"/>
    </location>
</feature>
<dbReference type="InterPro" id="IPR036643">
    <property type="entry name" value="RNApol_insert_sf"/>
</dbReference>
<dbReference type="Pfam" id="PF01000">
    <property type="entry name" value="RNA_pol_A_bac"/>
    <property type="match status" value="1"/>
</dbReference>
<dbReference type="EMBL" id="GU196268">
    <property type="protein sequence ID" value="ACZ58498.1"/>
    <property type="molecule type" value="Genomic_DNA"/>
</dbReference>
<feature type="domain" description="DNA-directed RNA polymerase RpoA/D/Rpb3-type" evidence="11">
    <location>
        <begin position="38"/>
        <end position="312"/>
    </location>
</feature>
<name>E2DSP5_FLOTE</name>
<comment type="similarity">
    <text evidence="2">Belongs to the RNA polymerase alpha chain family.</text>
</comment>
<keyword evidence="6" id="KW-0548">Nucleotidyltransferase</keyword>
<evidence type="ECO:0000256" key="1">
    <source>
        <dbReference type="ARBA" id="ARBA00004026"/>
    </source>
</evidence>
<sequence>MNFYKNNIMFKPQTSPIVIALRDSYLIKEEKENNQTFYGRFYIGPFEIGQSLTMANALRRSLLSEVPGLGLTSVEIEGVAHEYSTIPGVQETVFDILLNIKNIVFKSTTYLKKAEIGYCRASGPKTLRAKDLLLPAHIQCVNPDQYIATLKSDGTLNMKLKIRQGTHYLVNTPFEQSELLVAKQEKSLDQTKKKGQSMLKQNKSDLEEKLQVFSKTLKTKKNENKAFKNVLNIQKEKSLVVPTRKSKPLLLDPVFMPVTKANYVLELDERVHNSPKELIVLEIWTNGSISPHGALQTAIKKLVRLLGNVKNAKMLK</sequence>
<evidence type="ECO:0000256" key="8">
    <source>
        <dbReference type="ARBA" id="ARBA00031776"/>
    </source>
</evidence>